<gene>
    <name evidence="1" type="ORF">ACFQV2_22450</name>
</gene>
<dbReference type="Gene3D" id="3.20.20.30">
    <property type="entry name" value="Luciferase-like domain"/>
    <property type="match status" value="1"/>
</dbReference>
<sequence>MAEPVTPEYLAAARALIGVEPHHIATYNLAAVDPDPEVARATVRPALSGLGEPDWAPHIAPLDIAEDFAALRAECADGPEFAARMPDAWVDRLTISGTPETARAKVAELRAAGADSVVLVPTAPDALEALGTVVSR</sequence>
<reference evidence="2" key="1">
    <citation type="journal article" date="2019" name="Int. J. Syst. Evol. Microbiol.">
        <title>The Global Catalogue of Microorganisms (GCM) 10K type strain sequencing project: providing services to taxonomists for standard genome sequencing and annotation.</title>
        <authorList>
            <consortium name="The Broad Institute Genomics Platform"/>
            <consortium name="The Broad Institute Genome Sequencing Center for Infectious Disease"/>
            <person name="Wu L."/>
            <person name="Ma J."/>
        </authorList>
    </citation>
    <scope>NUCLEOTIDE SEQUENCE [LARGE SCALE GENOMIC DNA]</scope>
    <source>
        <strain evidence="2">JCM 17695</strain>
    </source>
</reference>
<evidence type="ECO:0008006" key="3">
    <source>
        <dbReference type="Google" id="ProtNLM"/>
    </source>
</evidence>
<evidence type="ECO:0000313" key="2">
    <source>
        <dbReference type="Proteomes" id="UP001596512"/>
    </source>
</evidence>
<protein>
    <recommendedName>
        <fullName evidence="3">Luciferase-like monooxygenase</fullName>
    </recommendedName>
</protein>
<dbReference type="SUPFAM" id="SSF51679">
    <property type="entry name" value="Bacterial luciferase-like"/>
    <property type="match status" value="1"/>
</dbReference>
<proteinExistence type="predicted"/>
<comment type="caution">
    <text evidence="1">The sequence shown here is derived from an EMBL/GenBank/DDBJ whole genome shotgun (WGS) entry which is preliminary data.</text>
</comment>
<organism evidence="1 2">
    <name type="scientific">Actinokineospora soli</name>
    <dbReference type="NCBI Taxonomy" id="1048753"/>
    <lineage>
        <taxon>Bacteria</taxon>
        <taxon>Bacillati</taxon>
        <taxon>Actinomycetota</taxon>
        <taxon>Actinomycetes</taxon>
        <taxon>Pseudonocardiales</taxon>
        <taxon>Pseudonocardiaceae</taxon>
        <taxon>Actinokineospora</taxon>
    </lineage>
</organism>
<dbReference type="Proteomes" id="UP001596512">
    <property type="component" value="Unassembled WGS sequence"/>
</dbReference>
<dbReference type="InterPro" id="IPR036661">
    <property type="entry name" value="Luciferase-like_sf"/>
</dbReference>
<evidence type="ECO:0000313" key="1">
    <source>
        <dbReference type="EMBL" id="MFC7615839.1"/>
    </source>
</evidence>
<name>A0ABW2TRP3_9PSEU</name>
<accession>A0ABW2TRP3</accession>
<dbReference type="EMBL" id="JBHTEY010000004">
    <property type="protein sequence ID" value="MFC7615839.1"/>
    <property type="molecule type" value="Genomic_DNA"/>
</dbReference>
<keyword evidence="2" id="KW-1185">Reference proteome</keyword>